<dbReference type="EMBL" id="CP050315">
    <property type="protein sequence ID" value="QIR16506.1"/>
    <property type="molecule type" value="Genomic_DNA"/>
</dbReference>
<dbReference type="Proteomes" id="UP000502608">
    <property type="component" value="Plasmid pPN3F2_2"/>
</dbReference>
<feature type="compositionally biased region" description="Basic and acidic residues" evidence="1">
    <location>
        <begin position="164"/>
        <end position="175"/>
    </location>
</feature>
<accession>A0A6G9QPL8</accession>
<reference evidence="2 3" key="1">
    <citation type="submission" date="2020-03" db="EMBL/GenBank/DDBJ databases">
        <title>Complete genome sequence of Shewanella sp.</title>
        <authorList>
            <person name="Kim Y.-S."/>
            <person name="Kim S.-J."/>
            <person name="Jung H.-K."/>
            <person name="Kim K.-H."/>
        </authorList>
    </citation>
    <scope>NUCLEOTIDE SEQUENCE [LARGE SCALE GENOMIC DNA]</scope>
    <source>
        <strain evidence="2 3">PN3F2</strain>
        <plasmid evidence="2 3">pPN3F2_2</plasmid>
    </source>
</reference>
<geneLocation type="plasmid" evidence="2 3">
    <name>pPN3F2_2</name>
</geneLocation>
<feature type="region of interest" description="Disordered" evidence="1">
    <location>
        <begin position="149"/>
        <end position="209"/>
    </location>
</feature>
<organism evidence="2 3">
    <name type="scientific">Shewanella aestuarii</name>
    <dbReference type="NCBI Taxonomy" id="1028752"/>
    <lineage>
        <taxon>Bacteria</taxon>
        <taxon>Pseudomonadati</taxon>
        <taxon>Pseudomonadota</taxon>
        <taxon>Gammaproteobacteria</taxon>
        <taxon>Alteromonadales</taxon>
        <taxon>Shewanellaceae</taxon>
        <taxon>Shewanella</taxon>
    </lineage>
</organism>
<evidence type="ECO:0000256" key="1">
    <source>
        <dbReference type="SAM" id="MobiDB-lite"/>
    </source>
</evidence>
<keyword evidence="2" id="KW-0614">Plasmid</keyword>
<sequence length="373" mass="40865">MSNKQSPIIDSEPHATDNESIQDLHAEKVSAQLNGYLEQLESMKHDKKNGHASNDIAQITAIVAGMILLMQSNHADAASLSDLIKKFAKEISKTLTDQLTPMFEGIMAIFSGDWGALMQEEGDKTTVTIAKTGDAINQVAKTIEQERLKRETAPRPNACDLDDAAQKESSVKETAKGTAAQKKNGNVQRYAETTPDNKKPGLNTAAAKINDPATDITEVLNPSVLDKSKLSDEEVEKAEVYVEMLKATASDGVSIRKHNPEMSHPSLRAQAKNASKITHIELATSVFVDDIQRKKVVDGEESEYSLLEKQITDTYYSETWREGINSLAAPTPLLIDLAMQTATTNKLLFDMAQNQMTQNKLLASLILKANERG</sequence>
<gene>
    <name evidence="2" type="ORF">HBH39_18695</name>
</gene>
<dbReference type="RefSeq" id="WP_167680334.1">
    <property type="nucleotide sequence ID" value="NZ_CP050315.1"/>
</dbReference>
<keyword evidence="3" id="KW-1185">Reference proteome</keyword>
<dbReference type="AlphaFoldDB" id="A0A6G9QPL8"/>
<name>A0A6G9QPL8_9GAMM</name>
<protein>
    <submittedName>
        <fullName evidence="2">Uncharacterized protein</fullName>
    </submittedName>
</protein>
<evidence type="ECO:0000313" key="3">
    <source>
        <dbReference type="Proteomes" id="UP000502608"/>
    </source>
</evidence>
<evidence type="ECO:0000313" key="2">
    <source>
        <dbReference type="EMBL" id="QIR16506.1"/>
    </source>
</evidence>
<dbReference type="KEGG" id="saes:HBH39_18695"/>
<proteinExistence type="predicted"/>